<reference evidence="2" key="1">
    <citation type="submission" date="2017-06" db="EMBL/GenBank/DDBJ databases">
        <authorList>
            <person name="Varghese N."/>
            <person name="Submissions S."/>
        </authorList>
    </citation>
    <scope>NUCLEOTIDE SEQUENCE [LARGE SCALE GENOMIC DNA]</scope>
    <source>
        <strain evidence="2">DSM 44485</strain>
    </source>
</reference>
<dbReference type="InterPro" id="IPR011008">
    <property type="entry name" value="Dimeric_a/b-barrel"/>
</dbReference>
<evidence type="ECO:0000313" key="2">
    <source>
        <dbReference type="Proteomes" id="UP000198420"/>
    </source>
</evidence>
<keyword evidence="2" id="KW-1185">Reference proteome</keyword>
<sequence length="229" mass="26294">MANHVFVVLTQPADGMTAEFNRWYDTVHIPDVLKIPDFVAVQRFRFVPQRSGDEPLRPYLALYETETEDIRETHARLAAVAGTDRMPFDPSIDQAKSVAWYYRATMDRRTSETVHWPLEHRRVLLEFTTPKEGCDDEFDAWYVTERIPGMLAVEGIASARRFEFIAPRPDLRPLRPHLALYEADTDDVPGTQRRTESIRPSAAVTSSPAIDPSQVISWFYEPIGERVES</sequence>
<dbReference type="Proteomes" id="UP000198420">
    <property type="component" value="Unassembled WGS sequence"/>
</dbReference>
<dbReference type="AlphaFoldDB" id="A0A238XFS7"/>
<evidence type="ECO:0008006" key="3">
    <source>
        <dbReference type="Google" id="ProtNLM"/>
    </source>
</evidence>
<name>A0A238XFS7_9ACTN</name>
<dbReference type="RefSeq" id="WP_089311887.1">
    <property type="nucleotide sequence ID" value="NZ_FZNP01000004.1"/>
</dbReference>
<dbReference type="Gene3D" id="3.30.70.100">
    <property type="match status" value="1"/>
</dbReference>
<dbReference type="OrthoDB" id="3481501at2"/>
<protein>
    <recommendedName>
        <fullName evidence="3">EthD domain-containing protein</fullName>
    </recommendedName>
</protein>
<evidence type="ECO:0000313" key="1">
    <source>
        <dbReference type="EMBL" id="SNR57174.1"/>
    </source>
</evidence>
<organism evidence="1 2">
    <name type="scientific">Actinomadura mexicana</name>
    <dbReference type="NCBI Taxonomy" id="134959"/>
    <lineage>
        <taxon>Bacteria</taxon>
        <taxon>Bacillati</taxon>
        <taxon>Actinomycetota</taxon>
        <taxon>Actinomycetes</taxon>
        <taxon>Streptosporangiales</taxon>
        <taxon>Thermomonosporaceae</taxon>
        <taxon>Actinomadura</taxon>
    </lineage>
</organism>
<dbReference type="SUPFAM" id="SSF54909">
    <property type="entry name" value="Dimeric alpha+beta barrel"/>
    <property type="match status" value="1"/>
</dbReference>
<proteinExistence type="predicted"/>
<gene>
    <name evidence="1" type="ORF">SAMN06265355_104250</name>
</gene>
<accession>A0A238XFS7</accession>
<dbReference type="EMBL" id="FZNP01000004">
    <property type="protein sequence ID" value="SNR57174.1"/>
    <property type="molecule type" value="Genomic_DNA"/>
</dbReference>